<dbReference type="OrthoDB" id="1060854at2759"/>
<protein>
    <recommendedName>
        <fullName evidence="3">Cyclin N-terminal domain-containing protein</fullName>
    </recommendedName>
</protein>
<dbReference type="Proteomes" id="UP000324800">
    <property type="component" value="Unassembled WGS sequence"/>
</dbReference>
<dbReference type="Gene3D" id="1.10.472.10">
    <property type="entry name" value="Cyclin-like"/>
    <property type="match status" value="1"/>
</dbReference>
<evidence type="ECO:0000313" key="2">
    <source>
        <dbReference type="Proteomes" id="UP000324800"/>
    </source>
</evidence>
<organism evidence="1 2">
    <name type="scientific">Streblomastix strix</name>
    <dbReference type="NCBI Taxonomy" id="222440"/>
    <lineage>
        <taxon>Eukaryota</taxon>
        <taxon>Metamonada</taxon>
        <taxon>Preaxostyla</taxon>
        <taxon>Oxymonadida</taxon>
        <taxon>Streblomastigidae</taxon>
        <taxon>Streblomastix</taxon>
    </lineage>
</organism>
<evidence type="ECO:0008006" key="3">
    <source>
        <dbReference type="Google" id="ProtNLM"/>
    </source>
</evidence>
<evidence type="ECO:0000313" key="1">
    <source>
        <dbReference type="EMBL" id="KAA6357188.1"/>
    </source>
</evidence>
<accession>A0A5J4TG14</accession>
<reference evidence="1 2" key="1">
    <citation type="submission" date="2019-03" db="EMBL/GenBank/DDBJ databases">
        <title>Single cell metagenomics reveals metabolic interactions within the superorganism composed of flagellate Streblomastix strix and complex community of Bacteroidetes bacteria on its surface.</title>
        <authorList>
            <person name="Treitli S.C."/>
            <person name="Kolisko M."/>
            <person name="Husnik F."/>
            <person name="Keeling P."/>
            <person name="Hampl V."/>
        </authorList>
    </citation>
    <scope>NUCLEOTIDE SEQUENCE [LARGE SCALE GENOMIC DNA]</scope>
    <source>
        <strain evidence="1">ST1C</strain>
    </source>
</reference>
<dbReference type="AlphaFoldDB" id="A0A5J4TG14"/>
<gene>
    <name evidence="1" type="ORF">EZS28_047285</name>
</gene>
<sequence length="186" mass="20907">MEKDDTTETQEGTALTEILSVAETPVSETSPEIQFDRETAPDSLIERLILNICINIQNVHQSIQDPSAIGIKIILLFNAILTLRSALGLQRVEIIVTAIYLSRVWEINANLITFDSLAKLMIGALIVAHRYCTDIYYPLSIWGEALGLKSSTIEQFMDQALEFLNYNVIVDPKEYQYALDQLTGQQ</sequence>
<proteinExistence type="predicted"/>
<dbReference type="EMBL" id="SNRW01031785">
    <property type="protein sequence ID" value="KAA6357188.1"/>
    <property type="molecule type" value="Genomic_DNA"/>
</dbReference>
<comment type="caution">
    <text evidence="1">The sequence shown here is derived from an EMBL/GenBank/DDBJ whole genome shotgun (WGS) entry which is preliminary data.</text>
</comment>
<name>A0A5J4TG14_9EUKA</name>
<dbReference type="CDD" id="cd20557">
    <property type="entry name" value="CYCLIN_ScPCL1-like"/>
    <property type="match status" value="1"/>
</dbReference>